<feature type="transmembrane region" description="Helical" evidence="1">
    <location>
        <begin position="119"/>
        <end position="137"/>
    </location>
</feature>
<sequence length="146" mass="16987">MKRKINVIINHYIVELQSLLQQVALPTSPRVKRGGILRILIYLYFVSFTIYTLYIVWTLRREKTIAVLNTIYYWWVLVGLVFAIKAYRLNSDILLKYSLILFLISVFLTLFDITSITEFIASVSFVGFFVGIVLALFEAKRNSAHN</sequence>
<keyword evidence="1" id="KW-1133">Transmembrane helix</keyword>
<proteinExistence type="predicted"/>
<dbReference type="STRING" id="1618545.US53_C0032G0002"/>
<name>A0A0G0K8I7_9BACT</name>
<feature type="transmembrane region" description="Helical" evidence="1">
    <location>
        <begin position="39"/>
        <end position="59"/>
    </location>
</feature>
<feature type="transmembrane region" description="Helical" evidence="1">
    <location>
        <begin position="71"/>
        <end position="87"/>
    </location>
</feature>
<keyword evidence="1" id="KW-0472">Membrane</keyword>
<protein>
    <submittedName>
        <fullName evidence="2">Uncharacterized protein</fullName>
    </submittedName>
</protein>
<evidence type="ECO:0000256" key="1">
    <source>
        <dbReference type="SAM" id="Phobius"/>
    </source>
</evidence>
<accession>A0A0G0K8I7</accession>
<feature type="transmembrane region" description="Helical" evidence="1">
    <location>
        <begin position="94"/>
        <end position="113"/>
    </location>
</feature>
<dbReference type="EMBL" id="LBTI01000032">
    <property type="protein sequence ID" value="KKQ36926.1"/>
    <property type="molecule type" value="Genomic_DNA"/>
</dbReference>
<gene>
    <name evidence="2" type="ORF">US53_C0032G0002</name>
</gene>
<organism evidence="2 3">
    <name type="scientific">Candidatus Woesebacteria bacterium GW2011_GWA1_37_7</name>
    <dbReference type="NCBI Taxonomy" id="1618545"/>
    <lineage>
        <taxon>Bacteria</taxon>
        <taxon>Candidatus Woeseibacteriota</taxon>
    </lineage>
</organism>
<reference evidence="2 3" key="1">
    <citation type="journal article" date="2015" name="Nature">
        <title>rRNA introns, odd ribosomes, and small enigmatic genomes across a large radiation of phyla.</title>
        <authorList>
            <person name="Brown C.T."/>
            <person name="Hug L.A."/>
            <person name="Thomas B.C."/>
            <person name="Sharon I."/>
            <person name="Castelle C.J."/>
            <person name="Singh A."/>
            <person name="Wilkins M.J."/>
            <person name="Williams K.H."/>
            <person name="Banfield J.F."/>
        </authorList>
    </citation>
    <scope>NUCLEOTIDE SEQUENCE [LARGE SCALE GENOMIC DNA]</scope>
</reference>
<dbReference type="Proteomes" id="UP000034591">
    <property type="component" value="Unassembled WGS sequence"/>
</dbReference>
<comment type="caution">
    <text evidence="2">The sequence shown here is derived from an EMBL/GenBank/DDBJ whole genome shotgun (WGS) entry which is preliminary data.</text>
</comment>
<keyword evidence="1" id="KW-0812">Transmembrane</keyword>
<dbReference type="AlphaFoldDB" id="A0A0G0K8I7"/>
<evidence type="ECO:0000313" key="2">
    <source>
        <dbReference type="EMBL" id="KKQ36926.1"/>
    </source>
</evidence>
<evidence type="ECO:0000313" key="3">
    <source>
        <dbReference type="Proteomes" id="UP000034591"/>
    </source>
</evidence>